<organism evidence="1 2">
    <name type="scientific">Parvimonas parva</name>
    <dbReference type="NCBI Taxonomy" id="2769485"/>
    <lineage>
        <taxon>Bacteria</taxon>
        <taxon>Bacillati</taxon>
        <taxon>Bacillota</taxon>
        <taxon>Tissierellia</taxon>
        <taxon>Tissierellales</taxon>
        <taxon>Peptoniphilaceae</taxon>
        <taxon>Parvimonas</taxon>
    </lineage>
</organism>
<accession>A0ABS1C740</accession>
<reference evidence="1 2" key="1">
    <citation type="submission" date="2020-09" db="EMBL/GenBank/DDBJ databases">
        <title>Parvimonas S3374 sp. nov.</title>
        <authorList>
            <person name="Buhl M."/>
        </authorList>
    </citation>
    <scope>NUCLEOTIDE SEQUENCE [LARGE SCALE GENOMIC DNA]</scope>
    <source>
        <strain evidence="1 2">S3374</strain>
    </source>
</reference>
<dbReference type="RefSeq" id="WP_201274993.1">
    <property type="nucleotide sequence ID" value="NZ_JACVDA010000002.1"/>
</dbReference>
<evidence type="ECO:0000313" key="2">
    <source>
        <dbReference type="Proteomes" id="UP000823123"/>
    </source>
</evidence>
<name>A0ABS1C740_9FIRM</name>
<comment type="caution">
    <text evidence="1">The sequence shown here is derived from an EMBL/GenBank/DDBJ whole genome shotgun (WGS) entry which is preliminary data.</text>
</comment>
<dbReference type="EMBL" id="JACVDA010000002">
    <property type="protein sequence ID" value="MBK1467905.1"/>
    <property type="molecule type" value="Genomic_DNA"/>
</dbReference>
<dbReference type="Proteomes" id="UP000823123">
    <property type="component" value="Unassembled WGS sequence"/>
</dbReference>
<evidence type="ECO:0008006" key="3">
    <source>
        <dbReference type="Google" id="ProtNLM"/>
    </source>
</evidence>
<keyword evidence="2" id="KW-1185">Reference proteome</keyword>
<protein>
    <recommendedName>
        <fullName evidence="3">RiPP</fullName>
    </recommendedName>
</protein>
<evidence type="ECO:0000313" key="1">
    <source>
        <dbReference type="EMBL" id="MBK1467905.1"/>
    </source>
</evidence>
<sequence length="51" mass="5657">MKKKFETPKILKVKSSNEFYGGQSGSLGGKSGMGMCKTTFTFNVKKYKISK</sequence>
<proteinExistence type="predicted"/>
<gene>
    <name evidence="1" type="ORF">IBJ83_01045</name>
</gene>